<comment type="caution">
    <text evidence="3">The sequence shown here is derived from an EMBL/GenBank/DDBJ whole genome shotgun (WGS) entry which is preliminary data.</text>
</comment>
<feature type="compositionally biased region" description="Low complexity" evidence="1">
    <location>
        <begin position="155"/>
        <end position="168"/>
    </location>
</feature>
<keyword evidence="4" id="KW-1185">Reference proteome</keyword>
<keyword evidence="2" id="KW-1133">Transmembrane helix</keyword>
<evidence type="ECO:0000256" key="2">
    <source>
        <dbReference type="SAM" id="Phobius"/>
    </source>
</evidence>
<name>A0A9K3LBX9_9STRA</name>
<evidence type="ECO:0000313" key="4">
    <source>
        <dbReference type="Proteomes" id="UP000693970"/>
    </source>
</evidence>
<protein>
    <submittedName>
        <fullName evidence="3">Uncharacterized protein</fullName>
    </submittedName>
</protein>
<dbReference type="Proteomes" id="UP000693970">
    <property type="component" value="Unassembled WGS sequence"/>
</dbReference>
<proteinExistence type="predicted"/>
<keyword evidence="2" id="KW-0812">Transmembrane</keyword>
<reference evidence="3" key="1">
    <citation type="journal article" date="2021" name="Sci. Rep.">
        <title>Diploid genomic architecture of Nitzschia inconspicua, an elite biomass production diatom.</title>
        <authorList>
            <person name="Oliver A."/>
            <person name="Podell S."/>
            <person name="Pinowska A."/>
            <person name="Traller J.C."/>
            <person name="Smith S.R."/>
            <person name="McClure R."/>
            <person name="Beliaev A."/>
            <person name="Bohutskyi P."/>
            <person name="Hill E.A."/>
            <person name="Rabines A."/>
            <person name="Zheng H."/>
            <person name="Allen L.Z."/>
            <person name="Kuo A."/>
            <person name="Grigoriev I.V."/>
            <person name="Allen A.E."/>
            <person name="Hazlebeck D."/>
            <person name="Allen E.E."/>
        </authorList>
    </citation>
    <scope>NUCLEOTIDE SEQUENCE</scope>
    <source>
        <strain evidence="3">Hildebrandi</strain>
    </source>
</reference>
<dbReference type="EMBL" id="JAGRRH010000014">
    <property type="protein sequence ID" value="KAG7358416.1"/>
    <property type="molecule type" value="Genomic_DNA"/>
</dbReference>
<feature type="region of interest" description="Disordered" evidence="1">
    <location>
        <begin position="1"/>
        <end position="203"/>
    </location>
</feature>
<reference evidence="3" key="2">
    <citation type="submission" date="2021-04" db="EMBL/GenBank/DDBJ databases">
        <authorList>
            <person name="Podell S."/>
        </authorList>
    </citation>
    <scope>NUCLEOTIDE SEQUENCE</scope>
    <source>
        <strain evidence="3">Hildebrandi</strain>
    </source>
</reference>
<feature type="compositionally biased region" description="Basic and acidic residues" evidence="1">
    <location>
        <begin position="49"/>
        <end position="62"/>
    </location>
</feature>
<keyword evidence="2" id="KW-0472">Membrane</keyword>
<feature type="compositionally biased region" description="Basic and acidic residues" evidence="1">
    <location>
        <begin position="298"/>
        <end position="312"/>
    </location>
</feature>
<accession>A0A9K3LBX9</accession>
<feature type="transmembrane region" description="Helical" evidence="2">
    <location>
        <begin position="392"/>
        <end position="414"/>
    </location>
</feature>
<feature type="compositionally biased region" description="Polar residues" evidence="1">
    <location>
        <begin position="27"/>
        <end position="45"/>
    </location>
</feature>
<organism evidence="3 4">
    <name type="scientific">Nitzschia inconspicua</name>
    <dbReference type="NCBI Taxonomy" id="303405"/>
    <lineage>
        <taxon>Eukaryota</taxon>
        <taxon>Sar</taxon>
        <taxon>Stramenopiles</taxon>
        <taxon>Ochrophyta</taxon>
        <taxon>Bacillariophyta</taxon>
        <taxon>Bacillariophyceae</taxon>
        <taxon>Bacillariophycidae</taxon>
        <taxon>Bacillariales</taxon>
        <taxon>Bacillariaceae</taxon>
        <taxon>Nitzschia</taxon>
    </lineage>
</organism>
<sequence>MMGGMAKEIAEAAAARQRKRELELQHQQRLRSASLMSTGTFSNESIGMGEHRAVAATRDETTSPRVGVSTLGSTPFQPTRPRGTDDPPGWNSKWAPNSIEWMEQQVAQKTQNRASYSAIGSTIRRRPYTERPPGDDDDSFHAPLSSWVPQLRDPNYSSTNSTDNTTTTQWVSAATKNALDTAIPRKSWKPPKRKRKPLDNNSLLNESYNDYSWAPHLHPQCPHALHPYPPGTSRSTYDDGEYDYDGTDSAPDAASGTHGDSKSRESSYISMEENSERTNYNTSDSHEFIEVVEVESSSESKSRHRAQDESVRNVDATYAETNESVGAFTKANDSSDGGDDSSSQGSTKESDAASDENVEGGQSDFATFLVDAEDTFQVFDSNWNFAPSKGTLCVLCLMIVLAMEGVAVGLYFALRDNK</sequence>
<feature type="compositionally biased region" description="Basic residues" evidence="1">
    <location>
        <begin position="186"/>
        <end position="196"/>
    </location>
</feature>
<evidence type="ECO:0000313" key="3">
    <source>
        <dbReference type="EMBL" id="KAG7358416.1"/>
    </source>
</evidence>
<dbReference type="AlphaFoldDB" id="A0A9K3LBX9"/>
<gene>
    <name evidence="3" type="ORF">IV203_015004</name>
</gene>
<feature type="region of interest" description="Disordered" evidence="1">
    <location>
        <begin position="224"/>
        <end position="359"/>
    </location>
</feature>
<feature type="compositionally biased region" description="Polar residues" evidence="1">
    <location>
        <begin position="105"/>
        <end position="120"/>
    </location>
</feature>
<evidence type="ECO:0000256" key="1">
    <source>
        <dbReference type="SAM" id="MobiDB-lite"/>
    </source>
</evidence>